<feature type="transmembrane region" description="Helical" evidence="5">
    <location>
        <begin position="85"/>
        <end position="104"/>
    </location>
</feature>
<keyword evidence="4 5" id="KW-0472">Membrane</keyword>
<dbReference type="PANTHER" id="PTHR23501:SF197">
    <property type="entry name" value="COMD"/>
    <property type="match status" value="1"/>
</dbReference>
<evidence type="ECO:0000256" key="3">
    <source>
        <dbReference type="ARBA" id="ARBA00022989"/>
    </source>
</evidence>
<evidence type="ECO:0000313" key="8">
    <source>
        <dbReference type="Proteomes" id="UP001319861"/>
    </source>
</evidence>
<name>A0ABM7PSF6_SINCY</name>
<evidence type="ECO:0000259" key="6">
    <source>
        <dbReference type="PROSITE" id="PS50850"/>
    </source>
</evidence>
<accession>A0ABM7PSF6</accession>
<dbReference type="InterPro" id="IPR020846">
    <property type="entry name" value="MFS_dom"/>
</dbReference>
<comment type="subcellular location">
    <subcellularLocation>
        <location evidence="1">Cell membrane</location>
        <topology evidence="1">Multi-pass membrane protein</topology>
    </subcellularLocation>
</comment>
<keyword evidence="2 5" id="KW-0812">Transmembrane</keyword>
<evidence type="ECO:0000256" key="4">
    <source>
        <dbReference type="ARBA" id="ARBA00023136"/>
    </source>
</evidence>
<sequence>MQPAEAAAPQMSHKQILEALTGLLAAFFTAILSSTIVANALPTIMADLKGTQTDFAWVITAALLANAVTTPIWGKLSDLFDKKFLTQLNIVVFVAGSVLAGFAQNIPWLIGARVVQGVAMGGLTAMAMAIMAR</sequence>
<gene>
    <name evidence="7" type="ORF">SCMU_09800</name>
</gene>
<dbReference type="Proteomes" id="UP001319861">
    <property type="component" value="Chromosome"/>
</dbReference>
<keyword evidence="3 5" id="KW-1133">Transmembrane helix</keyword>
<reference evidence="7 8" key="1">
    <citation type="journal article" date="2021" name="J. Biosci. Bioeng.">
        <title>Identification and characterization of a chc gene cluster responsible for the aromatization pathway of cyclohexanecarboxylate degradation in Sinomonas cyclohexanicum ATCC 51369.</title>
        <authorList>
            <person name="Yamamoto T."/>
            <person name="Hasegawa Y."/>
            <person name="Lau P.C.K."/>
            <person name="Iwaki H."/>
        </authorList>
    </citation>
    <scope>NUCLEOTIDE SEQUENCE [LARGE SCALE GENOMIC DNA]</scope>
    <source>
        <strain evidence="7 8">ATCC 51369</strain>
    </source>
</reference>
<dbReference type="InterPro" id="IPR011701">
    <property type="entry name" value="MFS"/>
</dbReference>
<organism evidence="7 8">
    <name type="scientific">Sinomonas cyclohexanicum</name>
    <name type="common">Corynebacterium cyclohexanicum</name>
    <dbReference type="NCBI Taxonomy" id="322009"/>
    <lineage>
        <taxon>Bacteria</taxon>
        <taxon>Bacillati</taxon>
        <taxon>Actinomycetota</taxon>
        <taxon>Actinomycetes</taxon>
        <taxon>Micrococcales</taxon>
        <taxon>Micrococcaceae</taxon>
        <taxon>Sinomonas</taxon>
    </lineage>
</organism>
<dbReference type="EMBL" id="AP024525">
    <property type="protein sequence ID" value="BCT75138.1"/>
    <property type="molecule type" value="Genomic_DNA"/>
</dbReference>
<dbReference type="Gene3D" id="1.20.1720.10">
    <property type="entry name" value="Multidrug resistance protein D"/>
    <property type="match status" value="1"/>
</dbReference>
<feature type="domain" description="Major facilitator superfamily (MFS) profile" evidence="6">
    <location>
        <begin position="19"/>
        <end position="133"/>
    </location>
</feature>
<evidence type="ECO:0000313" key="7">
    <source>
        <dbReference type="EMBL" id="BCT75138.1"/>
    </source>
</evidence>
<dbReference type="PANTHER" id="PTHR23501">
    <property type="entry name" value="MAJOR FACILITATOR SUPERFAMILY"/>
    <property type="match status" value="1"/>
</dbReference>
<dbReference type="PROSITE" id="PS50850">
    <property type="entry name" value="MFS"/>
    <property type="match status" value="1"/>
</dbReference>
<evidence type="ECO:0000256" key="2">
    <source>
        <dbReference type="ARBA" id="ARBA00022692"/>
    </source>
</evidence>
<feature type="transmembrane region" description="Helical" evidence="5">
    <location>
        <begin position="110"/>
        <end position="132"/>
    </location>
</feature>
<dbReference type="Pfam" id="PF07690">
    <property type="entry name" value="MFS_1"/>
    <property type="match status" value="1"/>
</dbReference>
<dbReference type="InterPro" id="IPR036259">
    <property type="entry name" value="MFS_trans_sf"/>
</dbReference>
<dbReference type="SUPFAM" id="SSF103473">
    <property type="entry name" value="MFS general substrate transporter"/>
    <property type="match status" value="1"/>
</dbReference>
<feature type="transmembrane region" description="Helical" evidence="5">
    <location>
        <begin position="20"/>
        <end position="43"/>
    </location>
</feature>
<evidence type="ECO:0000256" key="1">
    <source>
        <dbReference type="ARBA" id="ARBA00004651"/>
    </source>
</evidence>
<evidence type="ECO:0000256" key="5">
    <source>
        <dbReference type="SAM" id="Phobius"/>
    </source>
</evidence>
<proteinExistence type="predicted"/>
<keyword evidence="8" id="KW-1185">Reference proteome</keyword>
<protein>
    <recommendedName>
        <fullName evidence="6">Major facilitator superfamily (MFS) profile domain-containing protein</fullName>
    </recommendedName>
</protein>
<feature type="transmembrane region" description="Helical" evidence="5">
    <location>
        <begin position="55"/>
        <end position="73"/>
    </location>
</feature>